<gene>
    <name evidence="3" type="ORF">CBF29_07740</name>
</gene>
<evidence type="ECO:0000313" key="4">
    <source>
        <dbReference type="Proteomes" id="UP000287605"/>
    </source>
</evidence>
<protein>
    <recommendedName>
        <fullName evidence="5">Phage tail protein</fullName>
    </recommendedName>
</protein>
<dbReference type="Pfam" id="PF22768">
    <property type="entry name" value="SPP1_Dit"/>
    <property type="match status" value="1"/>
</dbReference>
<evidence type="ECO:0000313" key="3">
    <source>
        <dbReference type="EMBL" id="RSU11564.1"/>
    </source>
</evidence>
<dbReference type="Gene3D" id="2.40.30.200">
    <property type="match status" value="1"/>
</dbReference>
<proteinExistence type="predicted"/>
<dbReference type="InterPro" id="IPR008841">
    <property type="entry name" value="Siphovirus-type_tail_N"/>
</dbReference>
<dbReference type="NCBIfam" id="TIGR01633">
    <property type="entry name" value="phi3626_gp14_N"/>
    <property type="match status" value="1"/>
</dbReference>
<comment type="caution">
    <text evidence="3">The sequence shown here is derived from an EMBL/GenBank/DDBJ whole genome shotgun (WGS) entry which is preliminary data.</text>
</comment>
<dbReference type="InterPro" id="IPR054738">
    <property type="entry name" value="Siphovirus-type_tail_C"/>
</dbReference>
<evidence type="ECO:0008006" key="5">
    <source>
        <dbReference type="Google" id="ProtNLM"/>
    </source>
</evidence>
<sequence length="499" mass="56884">MVSDFKVWFGELEITKYLQVTNLDRGIGMTVEPDLQKVGNAAGKKFQQVQFHEKTIPMGFVLRYDLIAKRRELAKLLIVSEPKPLIFSDEPDKYYLAVPTGDINVAEKSFLGFGDIEWVIPDGLAHSIDETELVLPNDTDIVEINYEGSAPIPVSFEFKHSTENGFLGIADSNDNAVQVGNALEVDGVDVNASERLLYDDFLPPTRNKWRDNNGFIRYAEHVSAVQNGVLRFGTDANGRTRTITDSFGDTATHDGWTGPSIYRELDVDTNGSKTAKDWWMRAYTHFYAHNNVRGTQELGFQEINITDAEGNFLAGILWWKRAKGTVRSTCEFWVKQQLVWRENSDRWNDFIGQTIIEKRGDTFTFAMDKLERGSKNTSQRFTYRDPSLAEVEAAGVTYWNGAWKTDYPTDMAIYELELKKHNVEYWQDIPNMFSPGDKVNVACTDRKVETYVNDGLNVDIQEMASKPIMLVPGKNEIGIAYSDFSARPEMKLTYRERWL</sequence>
<feature type="domain" description="Siphovirus-type tail component RIFT-related" evidence="1">
    <location>
        <begin position="17"/>
        <end position="117"/>
    </location>
</feature>
<dbReference type="AlphaFoldDB" id="A0A430AU34"/>
<organism evidence="3 4">
    <name type="scientific">Vagococcus elongatus</name>
    <dbReference type="NCBI Taxonomy" id="180344"/>
    <lineage>
        <taxon>Bacteria</taxon>
        <taxon>Bacillati</taxon>
        <taxon>Bacillota</taxon>
        <taxon>Bacilli</taxon>
        <taxon>Lactobacillales</taxon>
        <taxon>Enterococcaceae</taxon>
        <taxon>Vagococcus</taxon>
    </lineage>
</organism>
<feature type="domain" description="Siphovirus-type tail component C-terminal" evidence="2">
    <location>
        <begin position="429"/>
        <end position="498"/>
    </location>
</feature>
<dbReference type="InterPro" id="IPR006520">
    <property type="entry name" value="Dit_BPSPP_N"/>
</dbReference>
<dbReference type="OrthoDB" id="3078561at2"/>
<evidence type="ECO:0000259" key="1">
    <source>
        <dbReference type="Pfam" id="PF05709"/>
    </source>
</evidence>
<accession>A0A430AU34</accession>
<dbReference type="EMBL" id="NGKA01000010">
    <property type="protein sequence ID" value="RSU11564.1"/>
    <property type="molecule type" value="Genomic_DNA"/>
</dbReference>
<dbReference type="Proteomes" id="UP000287605">
    <property type="component" value="Unassembled WGS sequence"/>
</dbReference>
<name>A0A430AU34_9ENTE</name>
<evidence type="ECO:0000259" key="2">
    <source>
        <dbReference type="Pfam" id="PF22768"/>
    </source>
</evidence>
<keyword evidence="4" id="KW-1185">Reference proteome</keyword>
<reference evidence="3 4" key="1">
    <citation type="submission" date="2017-05" db="EMBL/GenBank/DDBJ databases">
        <title>Vagococcus spp. assemblies.</title>
        <authorList>
            <person name="Gulvik C.A."/>
        </authorList>
    </citation>
    <scope>NUCLEOTIDE SEQUENCE [LARGE SCALE GENOMIC DNA]</scope>
    <source>
        <strain evidence="3 4">CCUG 51432</strain>
    </source>
</reference>
<dbReference type="Pfam" id="PF05709">
    <property type="entry name" value="Sipho_tail"/>
    <property type="match status" value="1"/>
</dbReference>